<organism evidence="9 10">
    <name type="scientific">Candidatus Blautia faecavium</name>
    <dbReference type="NCBI Taxonomy" id="2838487"/>
    <lineage>
        <taxon>Bacteria</taxon>
        <taxon>Bacillati</taxon>
        <taxon>Bacillota</taxon>
        <taxon>Clostridia</taxon>
        <taxon>Lachnospirales</taxon>
        <taxon>Lachnospiraceae</taxon>
        <taxon>Blautia</taxon>
    </lineage>
</organism>
<gene>
    <name evidence="9" type="ORF">IAA06_00190</name>
</gene>
<sequence>MQKENIGKIIRKNTGKAPADFLDTRKEYKIHNIWEGKQLLSKAINSGNYIYVMADYDVDGVTSGAIFETLFRAVGYTKYQIRFPKRFSEGYGIKPETIDEIPKGGTPLLITVDNGITSLTAIKKAKERGCQVLIVDHHRPLTQNGEMQLPDADIIIDPHVTGKCTFSHYCGAGLAYRLCSQFVKGDVKRQMCGFAALGTIADSMPLVEENRQIVIEGLKAIVSKPYRTVGTRELLRAYNMDMYLTSSDVAYYIAPTINAMSRMYDDGAKLAFQTLVYNGKDDTAERMAQNMYDTNLCRKKLCRTCMDAIIPYIENHNLDRWTPMCVYQASIPEGIIGIIAGDLSQKYQRPVLVFSDSTEDPGYYKGSARSYGGIDIHRLLSSCSRFLFKWGGHSDAAGLTILPAALPELQKGLADAYSHFGYRTCSTETETKYDLSISLEELPAVIKEIDQFRPYGCGNPDIRLLIKDFRLEYKPYASGYSKKMGQDQEHIKFFGRDIDAIAYGMASKYEKIGEPLELGLICTVDKNHYISHKNGKLIIKDVLLCSDIFSAEKPAARTDMWAALERLANEKRIQKC</sequence>
<evidence type="ECO:0000259" key="8">
    <source>
        <dbReference type="Pfam" id="PF17768"/>
    </source>
</evidence>
<dbReference type="InterPro" id="IPR051673">
    <property type="entry name" value="SSDNA_exonuclease_RecJ"/>
</dbReference>
<feature type="domain" description="DHHA1" evidence="7">
    <location>
        <begin position="327"/>
        <end position="413"/>
    </location>
</feature>
<evidence type="ECO:0000313" key="10">
    <source>
        <dbReference type="Proteomes" id="UP000823842"/>
    </source>
</evidence>
<dbReference type="InterPro" id="IPR001667">
    <property type="entry name" value="DDH_dom"/>
</dbReference>
<name>A0A9D2LQH8_9FIRM</name>
<dbReference type="Proteomes" id="UP000823842">
    <property type="component" value="Unassembled WGS sequence"/>
</dbReference>
<reference evidence="9" key="1">
    <citation type="journal article" date="2021" name="PeerJ">
        <title>Extensive microbial diversity within the chicken gut microbiome revealed by metagenomics and culture.</title>
        <authorList>
            <person name="Gilroy R."/>
            <person name="Ravi A."/>
            <person name="Getino M."/>
            <person name="Pursley I."/>
            <person name="Horton D.L."/>
            <person name="Alikhan N.F."/>
            <person name="Baker D."/>
            <person name="Gharbi K."/>
            <person name="Hall N."/>
            <person name="Watson M."/>
            <person name="Adriaenssens E.M."/>
            <person name="Foster-Nyarko E."/>
            <person name="Jarju S."/>
            <person name="Secka A."/>
            <person name="Antonio M."/>
            <person name="Oren A."/>
            <person name="Chaudhuri R.R."/>
            <person name="La Ragione R."/>
            <person name="Hildebrand F."/>
            <person name="Pallen M.J."/>
        </authorList>
    </citation>
    <scope>NUCLEOTIDE SEQUENCE</scope>
    <source>
        <strain evidence="9">ChiSjej1B19-5720</strain>
    </source>
</reference>
<proteinExistence type="inferred from homology"/>
<dbReference type="InterPro" id="IPR003156">
    <property type="entry name" value="DHHA1_dom"/>
</dbReference>
<evidence type="ECO:0000259" key="7">
    <source>
        <dbReference type="Pfam" id="PF02272"/>
    </source>
</evidence>
<dbReference type="Gene3D" id="3.90.1640.30">
    <property type="match status" value="1"/>
</dbReference>
<evidence type="ECO:0000256" key="5">
    <source>
        <dbReference type="ARBA" id="ARBA00022839"/>
    </source>
</evidence>
<evidence type="ECO:0000256" key="1">
    <source>
        <dbReference type="ARBA" id="ARBA00005915"/>
    </source>
</evidence>
<feature type="domain" description="DDH" evidence="6">
    <location>
        <begin position="50"/>
        <end position="199"/>
    </location>
</feature>
<accession>A0A9D2LQH8</accession>
<dbReference type="Pfam" id="PF02272">
    <property type="entry name" value="DHHA1"/>
    <property type="match status" value="1"/>
</dbReference>
<dbReference type="InterPro" id="IPR041122">
    <property type="entry name" value="RecJ_OB"/>
</dbReference>
<comment type="caution">
    <text evidence="9">The sequence shown here is derived from an EMBL/GenBank/DDBJ whole genome shotgun (WGS) entry which is preliminary data.</text>
</comment>
<dbReference type="GO" id="GO:0004527">
    <property type="term" value="F:exonuclease activity"/>
    <property type="evidence" value="ECO:0007669"/>
    <property type="project" value="UniProtKB-KW"/>
</dbReference>
<dbReference type="InterPro" id="IPR038763">
    <property type="entry name" value="DHH_sf"/>
</dbReference>
<dbReference type="AlphaFoldDB" id="A0A9D2LQH8"/>
<keyword evidence="4" id="KW-0378">Hydrolase</keyword>
<keyword evidence="5" id="KW-0269">Exonuclease</keyword>
<dbReference type="EMBL" id="DWYZ01000003">
    <property type="protein sequence ID" value="HJB27204.1"/>
    <property type="molecule type" value="Genomic_DNA"/>
</dbReference>
<protein>
    <recommendedName>
        <fullName evidence="2">Single-stranded-DNA-specific exonuclease RecJ</fullName>
    </recommendedName>
</protein>
<feature type="domain" description="RecJ OB" evidence="8">
    <location>
        <begin position="433"/>
        <end position="541"/>
    </location>
</feature>
<dbReference type="Gene3D" id="3.10.310.30">
    <property type="match status" value="1"/>
</dbReference>
<dbReference type="SUPFAM" id="SSF64182">
    <property type="entry name" value="DHH phosphoesterases"/>
    <property type="match status" value="1"/>
</dbReference>
<dbReference type="PANTHER" id="PTHR30255">
    <property type="entry name" value="SINGLE-STRANDED-DNA-SPECIFIC EXONUCLEASE RECJ"/>
    <property type="match status" value="1"/>
</dbReference>
<reference evidence="9" key="2">
    <citation type="submission" date="2021-04" db="EMBL/GenBank/DDBJ databases">
        <authorList>
            <person name="Gilroy R."/>
        </authorList>
    </citation>
    <scope>NUCLEOTIDE SEQUENCE</scope>
    <source>
        <strain evidence="9">ChiSjej1B19-5720</strain>
    </source>
</reference>
<dbReference type="GO" id="GO:0003676">
    <property type="term" value="F:nucleic acid binding"/>
    <property type="evidence" value="ECO:0007669"/>
    <property type="project" value="InterPro"/>
</dbReference>
<evidence type="ECO:0000256" key="3">
    <source>
        <dbReference type="ARBA" id="ARBA00022722"/>
    </source>
</evidence>
<evidence type="ECO:0000313" key="9">
    <source>
        <dbReference type="EMBL" id="HJB27204.1"/>
    </source>
</evidence>
<evidence type="ECO:0000256" key="4">
    <source>
        <dbReference type="ARBA" id="ARBA00022801"/>
    </source>
</evidence>
<dbReference type="PANTHER" id="PTHR30255:SF2">
    <property type="entry name" value="SINGLE-STRANDED-DNA-SPECIFIC EXONUCLEASE RECJ"/>
    <property type="match status" value="1"/>
</dbReference>
<evidence type="ECO:0000259" key="6">
    <source>
        <dbReference type="Pfam" id="PF01368"/>
    </source>
</evidence>
<dbReference type="Pfam" id="PF17768">
    <property type="entry name" value="RecJ_OB"/>
    <property type="match status" value="1"/>
</dbReference>
<keyword evidence="3" id="KW-0540">Nuclease</keyword>
<dbReference type="Pfam" id="PF01368">
    <property type="entry name" value="DHH"/>
    <property type="match status" value="1"/>
</dbReference>
<comment type="similarity">
    <text evidence="1">Belongs to the RecJ family.</text>
</comment>
<evidence type="ECO:0000256" key="2">
    <source>
        <dbReference type="ARBA" id="ARBA00019841"/>
    </source>
</evidence>